<sequence length="495" mass="52637">MPFRYTLLQRLCSCEEVAVASANQTFVIIPRSAPTKADASRRVANFDEIYADFPLADGKVQSSRCAQCGVPFCQSACPLENNIPDWLRLAAEGRAEEAWRQSEATSTMPEICGRICPQDRLCEGSCTLEQSGWETVTIGSVERWLGDMAFEKGWVDPIRPRAEKGQSVGIVGAGPAGLAAADRLRSAGYAVTIYDRHDRAGGLLTYGIPGFKLEKHVVGRRVDRLADGGVEFRLGVDVGGDLPFVEVRAAHDAVLVATGVYQARRLTAPGCGSDGVVAALDYLIASNRKGFGDAVPAYDDGALNAAGKRVVVIGGGDTAMDCVRTAVRQGATAVTCLYRRDRENMPGSARETANAEEEGVVFEWLASPRAVLGGASGVTGVRAQRMALAAQGADGRWSVEALPGGEFDLPADLVIEALGFEAEDMPTLFETPDLALTDWRTIRTAGHTKATTLEGVFAAGDIVRGASLVVWAVRDGQDAAAEIDAWLSSQRRAAA</sequence>
<keyword evidence="2" id="KW-0479">Metal-binding</keyword>
<dbReference type="Pfam" id="PF07992">
    <property type="entry name" value="Pyr_redox_2"/>
    <property type="match status" value="1"/>
</dbReference>
<dbReference type="Pfam" id="PF14691">
    <property type="entry name" value="Fer4_20"/>
    <property type="match status" value="1"/>
</dbReference>
<feature type="domain" description="Dihydroprymidine dehydrogenase" evidence="7">
    <location>
        <begin position="42"/>
        <end position="153"/>
    </location>
</feature>
<dbReference type="InterPro" id="IPR028261">
    <property type="entry name" value="DPD_II"/>
</dbReference>
<evidence type="ECO:0000313" key="8">
    <source>
        <dbReference type="EMBL" id="GAA0611046.1"/>
    </source>
</evidence>
<feature type="domain" description="FAD/NAD(P)-binding" evidence="6">
    <location>
        <begin position="168"/>
        <end position="476"/>
    </location>
</feature>
<reference evidence="8 9" key="1">
    <citation type="journal article" date="2019" name="Int. J. Syst. Evol. Microbiol.">
        <title>The Global Catalogue of Microorganisms (GCM) 10K type strain sequencing project: providing services to taxonomists for standard genome sequencing and annotation.</title>
        <authorList>
            <consortium name="The Broad Institute Genomics Platform"/>
            <consortium name="The Broad Institute Genome Sequencing Center for Infectious Disease"/>
            <person name="Wu L."/>
            <person name="Ma J."/>
        </authorList>
    </citation>
    <scope>NUCLEOTIDE SEQUENCE [LARGE SCALE GENOMIC DNA]</scope>
    <source>
        <strain evidence="8 9">JCM 12928</strain>
    </source>
</reference>
<evidence type="ECO:0000256" key="1">
    <source>
        <dbReference type="ARBA" id="ARBA00022485"/>
    </source>
</evidence>
<dbReference type="InterPro" id="IPR006006">
    <property type="entry name" value="GltD-like"/>
</dbReference>
<dbReference type="SUPFAM" id="SSF51971">
    <property type="entry name" value="Nucleotide-binding domain"/>
    <property type="match status" value="2"/>
</dbReference>
<proteinExistence type="predicted"/>
<evidence type="ECO:0000259" key="6">
    <source>
        <dbReference type="Pfam" id="PF07992"/>
    </source>
</evidence>
<keyword evidence="4" id="KW-0408">Iron</keyword>
<dbReference type="Gene3D" id="1.10.1060.10">
    <property type="entry name" value="Alpha-helical ferredoxin"/>
    <property type="match status" value="1"/>
</dbReference>
<comment type="caution">
    <text evidence="8">The sequence shown here is derived from an EMBL/GenBank/DDBJ whole genome shotgun (WGS) entry which is preliminary data.</text>
</comment>
<evidence type="ECO:0000256" key="2">
    <source>
        <dbReference type="ARBA" id="ARBA00022723"/>
    </source>
</evidence>
<dbReference type="SUPFAM" id="SSF46548">
    <property type="entry name" value="alpha-helical ferredoxin"/>
    <property type="match status" value="1"/>
</dbReference>
<dbReference type="PANTHER" id="PTHR42783">
    <property type="entry name" value="GLUTAMATE SYNTHASE [NADPH] SMALL CHAIN"/>
    <property type="match status" value="1"/>
</dbReference>
<dbReference type="PANTHER" id="PTHR42783:SF3">
    <property type="entry name" value="GLUTAMATE SYNTHASE [NADPH] SMALL CHAIN-RELATED"/>
    <property type="match status" value="1"/>
</dbReference>
<dbReference type="NCBIfam" id="TIGR01318">
    <property type="entry name" value="gltD_gamma_fam"/>
    <property type="match status" value="1"/>
</dbReference>
<gene>
    <name evidence="8" type="ORF">GCM10009422_02380</name>
</gene>
<evidence type="ECO:0000256" key="3">
    <source>
        <dbReference type="ARBA" id="ARBA00023002"/>
    </source>
</evidence>
<dbReference type="InterPro" id="IPR009051">
    <property type="entry name" value="Helical_ferredxn"/>
</dbReference>
<evidence type="ECO:0000256" key="4">
    <source>
        <dbReference type="ARBA" id="ARBA00023004"/>
    </source>
</evidence>
<evidence type="ECO:0000256" key="5">
    <source>
        <dbReference type="ARBA" id="ARBA00023014"/>
    </source>
</evidence>
<evidence type="ECO:0000313" key="9">
    <source>
        <dbReference type="Proteomes" id="UP001501352"/>
    </source>
</evidence>
<protein>
    <submittedName>
        <fullName evidence="8">NAD(P)-dependent oxidoreductase</fullName>
    </submittedName>
</protein>
<keyword evidence="5" id="KW-0411">Iron-sulfur</keyword>
<accession>A0ABN1GGG2</accession>
<dbReference type="InterPro" id="IPR036188">
    <property type="entry name" value="FAD/NAD-bd_sf"/>
</dbReference>
<dbReference type="PRINTS" id="PR00419">
    <property type="entry name" value="ADXRDTASE"/>
</dbReference>
<keyword evidence="9" id="KW-1185">Reference proteome</keyword>
<keyword evidence="1" id="KW-0004">4Fe-4S</keyword>
<evidence type="ECO:0000259" key="7">
    <source>
        <dbReference type="Pfam" id="PF14691"/>
    </source>
</evidence>
<dbReference type="Gene3D" id="3.50.50.60">
    <property type="entry name" value="FAD/NAD(P)-binding domain"/>
    <property type="match status" value="1"/>
</dbReference>
<dbReference type="InterPro" id="IPR023753">
    <property type="entry name" value="FAD/NAD-binding_dom"/>
</dbReference>
<dbReference type="Proteomes" id="UP001501352">
    <property type="component" value="Unassembled WGS sequence"/>
</dbReference>
<name>A0ABN1GGG2_9CAUL</name>
<keyword evidence="3" id="KW-0560">Oxidoreductase</keyword>
<dbReference type="Gene3D" id="3.40.50.720">
    <property type="entry name" value="NAD(P)-binding Rossmann-like Domain"/>
    <property type="match status" value="1"/>
</dbReference>
<dbReference type="EMBL" id="BAAAGA010000001">
    <property type="protein sequence ID" value="GAA0611046.1"/>
    <property type="molecule type" value="Genomic_DNA"/>
</dbReference>
<organism evidence="8 9">
    <name type="scientific">Brevundimonas kwangchunensis</name>
    <dbReference type="NCBI Taxonomy" id="322163"/>
    <lineage>
        <taxon>Bacteria</taxon>
        <taxon>Pseudomonadati</taxon>
        <taxon>Pseudomonadota</taxon>
        <taxon>Alphaproteobacteria</taxon>
        <taxon>Caulobacterales</taxon>
        <taxon>Caulobacteraceae</taxon>
        <taxon>Brevundimonas</taxon>
    </lineage>
</organism>